<dbReference type="AlphaFoldDB" id="A0A183CQC9"/>
<dbReference type="InterPro" id="IPR043128">
    <property type="entry name" value="Rev_trsase/Diguanyl_cyclase"/>
</dbReference>
<comment type="subcellular location">
    <subcellularLocation>
        <location evidence="1">Nucleus</location>
    </subcellularLocation>
</comment>
<dbReference type="EC" id="2.7.7.49" evidence="2"/>
<dbReference type="Proteomes" id="UP000050741">
    <property type="component" value="Unassembled WGS sequence"/>
</dbReference>
<dbReference type="InterPro" id="IPR016197">
    <property type="entry name" value="Chromo-like_dom_sf"/>
</dbReference>
<dbReference type="SMART" id="SM00298">
    <property type="entry name" value="CHROMO"/>
    <property type="match status" value="1"/>
</dbReference>
<dbReference type="PANTHER" id="PTHR33064:SF37">
    <property type="entry name" value="RIBONUCLEASE H"/>
    <property type="match status" value="1"/>
</dbReference>
<evidence type="ECO:0000256" key="1">
    <source>
        <dbReference type="ARBA" id="ARBA00004123"/>
    </source>
</evidence>
<dbReference type="PRINTS" id="PR00504">
    <property type="entry name" value="CHROMODOMAIN"/>
</dbReference>
<evidence type="ECO:0000259" key="4">
    <source>
        <dbReference type="PROSITE" id="PS50013"/>
    </source>
</evidence>
<dbReference type="PANTHER" id="PTHR33064">
    <property type="entry name" value="POL PROTEIN"/>
    <property type="match status" value="1"/>
</dbReference>
<dbReference type="FunFam" id="3.30.70.270:FF:000020">
    <property type="entry name" value="Transposon Tf2-6 polyprotein-like Protein"/>
    <property type="match status" value="1"/>
</dbReference>
<dbReference type="Gene3D" id="3.30.70.270">
    <property type="match status" value="2"/>
</dbReference>
<dbReference type="Pfam" id="PF17919">
    <property type="entry name" value="RT_RNaseH_2"/>
    <property type="match status" value="1"/>
</dbReference>
<dbReference type="CDD" id="cd00024">
    <property type="entry name" value="CD_CSD"/>
    <property type="match status" value="1"/>
</dbReference>
<dbReference type="Pfam" id="PF00385">
    <property type="entry name" value="Chromo"/>
    <property type="match status" value="1"/>
</dbReference>
<protein>
    <recommendedName>
        <fullName evidence="2">RNA-directed DNA polymerase</fullName>
        <ecNumber evidence="2">2.7.7.49</ecNumber>
    </recommendedName>
</protein>
<dbReference type="CDD" id="cd01647">
    <property type="entry name" value="RT_LTR"/>
    <property type="match status" value="1"/>
</dbReference>
<reference evidence="7" key="3">
    <citation type="submission" date="2016-06" db="UniProtKB">
        <authorList>
            <consortium name="WormBaseParasite"/>
        </authorList>
    </citation>
    <scope>IDENTIFICATION</scope>
</reference>
<dbReference type="InterPro" id="IPR023780">
    <property type="entry name" value="Chromo_domain"/>
</dbReference>
<dbReference type="InterPro" id="IPR043502">
    <property type="entry name" value="DNA/RNA_pol_sf"/>
</dbReference>
<reference evidence="6" key="2">
    <citation type="submission" date="2014-05" db="EMBL/GenBank/DDBJ databases">
        <title>The genome and life-stage specific transcriptomes of Globodera pallida elucidate key aspects of plant parasitism by a cyst nematode.</title>
        <authorList>
            <person name="Cotton J.A."/>
            <person name="Lilley C.J."/>
            <person name="Jones L.M."/>
            <person name="Kikuchi T."/>
            <person name="Reid A.J."/>
            <person name="Thorpe P."/>
            <person name="Tsai I.J."/>
            <person name="Beasley H."/>
            <person name="Blok V."/>
            <person name="Cock P.J.A."/>
            <person name="Van den Akker S.E."/>
            <person name="Holroyd N."/>
            <person name="Hunt M."/>
            <person name="Mantelin S."/>
            <person name="Naghra H."/>
            <person name="Pain A."/>
            <person name="Palomares-Rius J.E."/>
            <person name="Zarowiecki M."/>
            <person name="Berriman M."/>
            <person name="Jones J.T."/>
            <person name="Urwin P.E."/>
        </authorList>
    </citation>
    <scope>NUCLEOTIDE SEQUENCE [LARGE SCALE GENOMIC DNA]</scope>
    <source>
        <strain evidence="6">Lindley</strain>
    </source>
</reference>
<dbReference type="SUPFAM" id="SSF56672">
    <property type="entry name" value="DNA/RNA polymerases"/>
    <property type="match status" value="1"/>
</dbReference>
<keyword evidence="6" id="KW-1185">Reference proteome</keyword>
<feature type="domain" description="Chromo" evidence="4">
    <location>
        <begin position="265"/>
        <end position="323"/>
    </location>
</feature>
<name>A0A183CQC9_GLOPA</name>
<dbReference type="Pfam" id="PF00078">
    <property type="entry name" value="RVT_1"/>
    <property type="match status" value="1"/>
</dbReference>
<evidence type="ECO:0000256" key="2">
    <source>
        <dbReference type="ARBA" id="ARBA00012493"/>
    </source>
</evidence>
<sequence length="323" mass="37748">PAAFQSMMNDIFRDLLGVSVVIYIDDILIFSDDLESHIPVVQDVLQRLIDNNLYCNFKKCSFHVNRVDYLGLIASDKGVEVDQEKVTKAMEWSPPRNVKNVQEFLGFVNFYRRFIPNFANVARPLYDLLKKDTKWNWTEKTQTSFEALKGYLTSAPLLIQPDTTEQFFVECDASDFATGTILSQKNSEGKLCPVAYLSKSLSPAERNYDIFDKELLAIIRAFKEWRHLLEGSEKPIQVLTDHKNLEYFAKAKELNRRQIQGEEEYEVEEIVNSRKRPRKPFEYYVKWKGYDQGSNTWEPLEHLEHAKKAIEKYHKKNPHAPRP</sequence>
<dbReference type="PROSITE" id="PS50878">
    <property type="entry name" value="RT_POL"/>
    <property type="match status" value="1"/>
</dbReference>
<dbReference type="Gene3D" id="3.10.20.370">
    <property type="match status" value="1"/>
</dbReference>
<dbReference type="GO" id="GO:0003964">
    <property type="term" value="F:RNA-directed DNA polymerase activity"/>
    <property type="evidence" value="ECO:0007669"/>
    <property type="project" value="UniProtKB-EC"/>
</dbReference>
<dbReference type="PROSITE" id="PS50013">
    <property type="entry name" value="CHROMO_2"/>
    <property type="match status" value="1"/>
</dbReference>
<evidence type="ECO:0000256" key="3">
    <source>
        <dbReference type="ARBA" id="ARBA00023242"/>
    </source>
</evidence>
<dbReference type="FunFam" id="3.10.20.370:FF:000003">
    <property type="entry name" value="Transposon Tf2-6 polyprotein"/>
    <property type="match status" value="1"/>
</dbReference>
<evidence type="ECO:0000259" key="5">
    <source>
        <dbReference type="PROSITE" id="PS50878"/>
    </source>
</evidence>
<dbReference type="CDD" id="cd09274">
    <property type="entry name" value="RNase_HI_RT_Ty3"/>
    <property type="match status" value="1"/>
</dbReference>
<feature type="domain" description="Reverse transcriptase" evidence="5">
    <location>
        <begin position="1"/>
        <end position="74"/>
    </location>
</feature>
<evidence type="ECO:0000313" key="6">
    <source>
        <dbReference type="Proteomes" id="UP000050741"/>
    </source>
</evidence>
<dbReference type="SUPFAM" id="SSF54160">
    <property type="entry name" value="Chromo domain-like"/>
    <property type="match status" value="1"/>
</dbReference>
<keyword evidence="3" id="KW-0539">Nucleus</keyword>
<dbReference type="InterPro" id="IPR000477">
    <property type="entry name" value="RT_dom"/>
</dbReference>
<reference evidence="6" key="1">
    <citation type="submission" date="2013-12" db="EMBL/GenBank/DDBJ databases">
        <authorList>
            <person name="Aslett M."/>
        </authorList>
    </citation>
    <scope>NUCLEOTIDE SEQUENCE [LARGE SCALE GENOMIC DNA]</scope>
    <source>
        <strain evidence="6">Lindley</strain>
    </source>
</reference>
<dbReference type="InterPro" id="IPR017984">
    <property type="entry name" value="Chromo_dom_subgr"/>
</dbReference>
<dbReference type="Gene3D" id="2.40.50.40">
    <property type="match status" value="1"/>
</dbReference>
<dbReference type="GO" id="GO:0005634">
    <property type="term" value="C:nucleus"/>
    <property type="evidence" value="ECO:0007669"/>
    <property type="project" value="UniProtKB-SubCell"/>
</dbReference>
<accession>A0A183CQC9</accession>
<proteinExistence type="predicted"/>
<dbReference type="WBParaSite" id="GPLIN_001508700">
    <property type="protein sequence ID" value="GPLIN_001508700"/>
    <property type="gene ID" value="GPLIN_001508700"/>
</dbReference>
<dbReference type="InterPro" id="IPR000953">
    <property type="entry name" value="Chromo/chromo_shadow_dom"/>
</dbReference>
<dbReference type="InterPro" id="IPR041577">
    <property type="entry name" value="RT_RNaseH_2"/>
</dbReference>
<dbReference type="FunFam" id="3.30.70.270:FF:000003">
    <property type="entry name" value="Transposon Ty3-G Gag-Pol polyprotein"/>
    <property type="match status" value="1"/>
</dbReference>
<organism evidence="6 7">
    <name type="scientific">Globodera pallida</name>
    <name type="common">Potato cyst nematode worm</name>
    <name type="synonym">Heterodera pallida</name>
    <dbReference type="NCBI Taxonomy" id="36090"/>
    <lineage>
        <taxon>Eukaryota</taxon>
        <taxon>Metazoa</taxon>
        <taxon>Ecdysozoa</taxon>
        <taxon>Nematoda</taxon>
        <taxon>Chromadorea</taxon>
        <taxon>Rhabditida</taxon>
        <taxon>Tylenchina</taxon>
        <taxon>Tylenchomorpha</taxon>
        <taxon>Tylenchoidea</taxon>
        <taxon>Heteroderidae</taxon>
        <taxon>Heteroderinae</taxon>
        <taxon>Globodera</taxon>
    </lineage>
</organism>
<dbReference type="InterPro" id="IPR051320">
    <property type="entry name" value="Viral_Replic_Matur_Polypro"/>
</dbReference>
<dbReference type="InterPro" id="IPR023779">
    <property type="entry name" value="Chromodomain_CS"/>
</dbReference>
<evidence type="ECO:0000313" key="7">
    <source>
        <dbReference type="WBParaSite" id="GPLIN_001508700"/>
    </source>
</evidence>
<dbReference type="PROSITE" id="PS00598">
    <property type="entry name" value="CHROMO_1"/>
    <property type="match status" value="1"/>
</dbReference>